<protein>
    <submittedName>
        <fullName evidence="2">Uncharacterized protein</fullName>
    </submittedName>
</protein>
<keyword evidence="1" id="KW-0812">Transmembrane</keyword>
<feature type="transmembrane region" description="Helical" evidence="1">
    <location>
        <begin position="12"/>
        <end position="33"/>
    </location>
</feature>
<dbReference type="AlphaFoldDB" id="A0A429XWW6"/>
<accession>A0A429XWW6</accession>
<feature type="transmembrane region" description="Helical" evidence="1">
    <location>
        <begin position="39"/>
        <end position="57"/>
    </location>
</feature>
<comment type="caution">
    <text evidence="2">The sequence shown here is derived from an EMBL/GenBank/DDBJ whole genome shotgun (WGS) entry which is preliminary data.</text>
</comment>
<keyword evidence="1" id="KW-1133">Transmembrane helix</keyword>
<evidence type="ECO:0000256" key="1">
    <source>
        <dbReference type="SAM" id="Phobius"/>
    </source>
</evidence>
<reference evidence="2" key="1">
    <citation type="submission" date="2018-12" db="EMBL/GenBank/DDBJ databases">
        <authorList>
            <person name="Sun L."/>
            <person name="Chen Z."/>
        </authorList>
    </citation>
    <scope>NUCLEOTIDE SEQUENCE [LARGE SCALE GENOMIC DNA]</scope>
    <source>
        <strain evidence="2">3-2-2</strain>
    </source>
</reference>
<dbReference type="Proteomes" id="UP000287156">
    <property type="component" value="Unassembled WGS sequence"/>
</dbReference>
<dbReference type="RefSeq" id="WP_126051363.1">
    <property type="nucleotide sequence ID" value="NZ_QYTV02000006.1"/>
</dbReference>
<gene>
    <name evidence="2" type="ORF">D4T97_013930</name>
</gene>
<proteinExistence type="predicted"/>
<name>A0A429XWW6_9BACI</name>
<sequence length="246" mass="28355">MNIKEHYSLMARLYFHQSILFTVVFTVIILPNVRKADFFLSNLAGLVVFLCMVYFILRCIYFSYKSSAVSIILNNGPMKENEETLLLIVSHNSNSLLEAYSSDGIRRLSLLFVKGKERRDRMKYYGLGRKGRLFKISEHGVGTTAYMHIGQSGISFIAAKRKIPVIINTRGSKKLSFIVGPDHYEVKKPYSDRLLLKNGHVIMSIKRGWMPIKWQQYFSPNTPLLKMDSRISQEERSLSLCLLILF</sequence>
<keyword evidence="1" id="KW-0472">Membrane</keyword>
<evidence type="ECO:0000313" key="3">
    <source>
        <dbReference type="Proteomes" id="UP000287156"/>
    </source>
</evidence>
<dbReference type="OrthoDB" id="2928677at2"/>
<organism evidence="2 3">
    <name type="scientific">Siminovitchia acidinfaciens</name>
    <dbReference type="NCBI Taxonomy" id="2321395"/>
    <lineage>
        <taxon>Bacteria</taxon>
        <taxon>Bacillati</taxon>
        <taxon>Bacillota</taxon>
        <taxon>Bacilli</taxon>
        <taxon>Bacillales</taxon>
        <taxon>Bacillaceae</taxon>
        <taxon>Siminovitchia</taxon>
    </lineage>
</organism>
<evidence type="ECO:0000313" key="2">
    <source>
        <dbReference type="EMBL" id="RST72983.1"/>
    </source>
</evidence>
<keyword evidence="3" id="KW-1185">Reference proteome</keyword>
<dbReference type="EMBL" id="QYTV02000006">
    <property type="protein sequence ID" value="RST72983.1"/>
    <property type="molecule type" value="Genomic_DNA"/>
</dbReference>